<feature type="domain" description="Helix-hairpin-helix DNA-binding motif class 1" evidence="9">
    <location>
        <begin position="127"/>
        <end position="146"/>
    </location>
</feature>
<dbReference type="Gene3D" id="3.30.460.10">
    <property type="entry name" value="Beta Polymerase, domain 2"/>
    <property type="match status" value="1"/>
</dbReference>
<dbReference type="InterPro" id="IPR037160">
    <property type="entry name" value="DNA_Pol_thumb_sf"/>
</dbReference>
<evidence type="ECO:0000256" key="7">
    <source>
        <dbReference type="ARBA" id="ARBA00022932"/>
    </source>
</evidence>
<dbReference type="InterPro" id="IPR029398">
    <property type="entry name" value="PolB_thumb"/>
</dbReference>
<evidence type="ECO:0000259" key="9">
    <source>
        <dbReference type="SMART" id="SM00278"/>
    </source>
</evidence>
<dbReference type="InterPro" id="IPR016195">
    <property type="entry name" value="Pol/histidinol_Pase-like"/>
</dbReference>
<evidence type="ECO:0000256" key="6">
    <source>
        <dbReference type="ARBA" id="ARBA00022705"/>
    </source>
</evidence>
<dbReference type="InterPro" id="IPR027421">
    <property type="entry name" value="DNA_pol_lamdba_lyase_dom_sf"/>
</dbReference>
<dbReference type="Proteomes" id="UP001254848">
    <property type="component" value="Unassembled WGS sequence"/>
</dbReference>
<dbReference type="Pfam" id="PF14716">
    <property type="entry name" value="HHH_8"/>
    <property type="match status" value="1"/>
</dbReference>
<keyword evidence="4" id="KW-0808">Transferase</keyword>
<dbReference type="InterPro" id="IPR004013">
    <property type="entry name" value="PHP_dom"/>
</dbReference>
<dbReference type="PANTHER" id="PTHR36928:SF1">
    <property type="entry name" value="PHOSPHATASE YCDX-RELATED"/>
    <property type="match status" value="1"/>
</dbReference>
<evidence type="ECO:0000256" key="2">
    <source>
        <dbReference type="ARBA" id="ARBA00012417"/>
    </source>
</evidence>
<dbReference type="SMART" id="SM00481">
    <property type="entry name" value="POLIIIAc"/>
    <property type="match status" value="1"/>
</dbReference>
<dbReference type="CDD" id="cd07436">
    <property type="entry name" value="PHP_PolX"/>
    <property type="match status" value="1"/>
</dbReference>
<keyword evidence="6" id="KW-0235">DNA replication</keyword>
<dbReference type="InterPro" id="IPR002054">
    <property type="entry name" value="DNA-dir_DNA_pol_X"/>
</dbReference>
<keyword evidence="12" id="KW-0269">Exonuclease</keyword>
<dbReference type="InterPro" id="IPR010994">
    <property type="entry name" value="RuvA_2-like"/>
</dbReference>
<sequence length="574" mass="62475">MADKQELARIFAEVAVLLELKGENPFKIRAYETAARILEELDGDLEDFVASGRMDATKGIGQALGLKIREFLADGRVKYFEELKAAVPAVLFELVKIPGLGPKKALQLYEKLGVNSIGELEYACRENRLVALPGFGAKTQERILQGIDYVKRFQGQFLLVDAWPLAEKAAAWLEGQPGVDRAAVAGSIRRRKETVKDIDVVVAAADPAAATELVAAMPGVEAVLGRGPTKTSVRLANGMNMDVRAVMPEEFAAALHHFTGSKEHHVGLRGLAKDKGLKINEYGIETAVGERLPVPDEAAFYRMLGLAYIEPELREGLGEIEAAAGGTLPELVTARDIQGVFHVHTTFSDGSATPAEMAAAARERGWGYLGVSDHSRTAVYARGLRLETVAEQRREIERLNAANPDFRLMAAIECDILPDGSLDYPDEVLAEFDFVIASVHSAFRQSEADMTRRIIRAMENRYVGVLGHPTGRILLARDGYGVDLGAVIAAAATTGTVIEINASPYRLDLDWRWCRKAKETGVLLAVNPDAHAPAELDYVRYGVAVARKGWLSAADIVNTRPAAEAMALLRRKRA</sequence>
<dbReference type="PIRSF" id="PIRSF005047">
    <property type="entry name" value="UCP005047_YshC"/>
    <property type="match status" value="1"/>
</dbReference>
<reference evidence="12 13" key="1">
    <citation type="submission" date="2023-07" db="EMBL/GenBank/DDBJ databases">
        <title>The novel representative of Negativicutes class, Anaeroselena agilis gen. nov. sp. nov.</title>
        <authorList>
            <person name="Prokofeva M.I."/>
            <person name="Elcheninov A.G."/>
            <person name="Klyukina A."/>
            <person name="Kublanov I.V."/>
            <person name="Frolov E.N."/>
            <person name="Podosokorskaya O.A."/>
        </authorList>
    </citation>
    <scope>NUCLEOTIDE SEQUENCE [LARGE SCALE GENOMIC DNA]</scope>
    <source>
        <strain evidence="12 13">4137-cl</strain>
    </source>
</reference>
<comment type="cofactor">
    <cofactor evidence="1">
        <name>Mg(2+)</name>
        <dbReference type="ChEBI" id="CHEBI:18420"/>
    </cofactor>
</comment>
<dbReference type="Pfam" id="PF14791">
    <property type="entry name" value="DNA_pol_B_thumb"/>
    <property type="match status" value="1"/>
</dbReference>
<dbReference type="SUPFAM" id="SSF47802">
    <property type="entry name" value="DNA polymerase beta, N-terminal domain-like"/>
    <property type="match status" value="1"/>
</dbReference>
<dbReference type="InterPro" id="IPR022311">
    <property type="entry name" value="PolX-like"/>
</dbReference>
<feature type="domain" description="Helix-hairpin-helix DNA-binding motif class 1" evidence="9">
    <location>
        <begin position="92"/>
        <end position="111"/>
    </location>
</feature>
<dbReference type="SUPFAM" id="SSF81301">
    <property type="entry name" value="Nucleotidyltransferase"/>
    <property type="match status" value="1"/>
</dbReference>
<accession>A0ABU3P254</accession>
<dbReference type="SUPFAM" id="SSF89550">
    <property type="entry name" value="PHP domain-like"/>
    <property type="match status" value="1"/>
</dbReference>
<dbReference type="SMART" id="SM00278">
    <property type="entry name" value="HhH1"/>
    <property type="match status" value="3"/>
</dbReference>
<organism evidence="12 13">
    <name type="scientific">Anaeroselena agilis</name>
    <dbReference type="NCBI Taxonomy" id="3063788"/>
    <lineage>
        <taxon>Bacteria</taxon>
        <taxon>Bacillati</taxon>
        <taxon>Bacillota</taxon>
        <taxon>Negativicutes</taxon>
        <taxon>Acetonemataceae</taxon>
        <taxon>Anaeroselena</taxon>
    </lineage>
</organism>
<keyword evidence="12" id="KW-0540">Nuclease</keyword>
<dbReference type="SUPFAM" id="SSF47781">
    <property type="entry name" value="RuvA domain 2-like"/>
    <property type="match status" value="1"/>
</dbReference>
<evidence type="ECO:0000256" key="8">
    <source>
        <dbReference type="ARBA" id="ARBA00049244"/>
    </source>
</evidence>
<keyword evidence="5" id="KW-0548">Nucleotidyltransferase</keyword>
<dbReference type="InterPro" id="IPR003583">
    <property type="entry name" value="Hlx-hairpin-Hlx_DNA-bd_motif"/>
</dbReference>
<dbReference type="PANTHER" id="PTHR36928">
    <property type="entry name" value="PHOSPHATASE YCDX-RELATED"/>
    <property type="match status" value="1"/>
</dbReference>
<keyword evidence="13" id="KW-1185">Reference proteome</keyword>
<dbReference type="InterPro" id="IPR010996">
    <property type="entry name" value="HHH_MUS81"/>
</dbReference>
<dbReference type="RefSeq" id="WP_413781571.1">
    <property type="nucleotide sequence ID" value="NZ_JAUOZS010000001.1"/>
</dbReference>
<evidence type="ECO:0000313" key="13">
    <source>
        <dbReference type="Proteomes" id="UP001254848"/>
    </source>
</evidence>
<evidence type="ECO:0000256" key="1">
    <source>
        <dbReference type="ARBA" id="ARBA00001946"/>
    </source>
</evidence>
<dbReference type="EMBL" id="JAUOZS010000001">
    <property type="protein sequence ID" value="MDT8903110.1"/>
    <property type="molecule type" value="Genomic_DNA"/>
</dbReference>
<feature type="domain" description="DNA-directed DNA polymerase X" evidence="11">
    <location>
        <begin position="1"/>
        <end position="315"/>
    </location>
</feature>
<dbReference type="Gene3D" id="1.10.150.110">
    <property type="entry name" value="DNA polymerase beta, N-terminal domain-like"/>
    <property type="match status" value="1"/>
</dbReference>
<evidence type="ECO:0000256" key="4">
    <source>
        <dbReference type="ARBA" id="ARBA00022679"/>
    </source>
</evidence>
<dbReference type="InterPro" id="IPR043519">
    <property type="entry name" value="NT_sf"/>
</dbReference>
<feature type="domain" description="Helix-hairpin-helix DNA-binding motif class 1" evidence="9">
    <location>
        <begin position="52"/>
        <end position="71"/>
    </location>
</feature>
<dbReference type="SMART" id="SM00483">
    <property type="entry name" value="POLXc"/>
    <property type="match status" value="1"/>
</dbReference>
<comment type="caution">
    <text evidence="12">The sequence shown here is derived from an EMBL/GenBank/DDBJ whole genome shotgun (WGS) entry which is preliminary data.</text>
</comment>
<feature type="domain" description="Polymerase/histidinol phosphatase N-terminal" evidence="10">
    <location>
        <begin position="339"/>
        <end position="418"/>
    </location>
</feature>
<dbReference type="InterPro" id="IPR003141">
    <property type="entry name" value="Pol/His_phosphatase_N"/>
</dbReference>
<name>A0ABU3P254_9FIRM</name>
<evidence type="ECO:0000313" key="12">
    <source>
        <dbReference type="EMBL" id="MDT8903110.1"/>
    </source>
</evidence>
<dbReference type="EC" id="2.7.7.7" evidence="2"/>
<dbReference type="Pfam" id="PF14520">
    <property type="entry name" value="HHH_5"/>
    <property type="match status" value="1"/>
</dbReference>
<dbReference type="CDD" id="cd00141">
    <property type="entry name" value="NT_POLXc"/>
    <property type="match status" value="1"/>
</dbReference>
<keyword evidence="7" id="KW-0239">DNA-directed DNA polymerase</keyword>
<evidence type="ECO:0000256" key="3">
    <source>
        <dbReference type="ARBA" id="ARBA00022634"/>
    </source>
</evidence>
<keyword evidence="3" id="KW-0237">DNA synthesis</keyword>
<dbReference type="Pfam" id="PF02811">
    <property type="entry name" value="PHP"/>
    <property type="match status" value="1"/>
</dbReference>
<dbReference type="NCBIfam" id="NF006375">
    <property type="entry name" value="PRK08609.1"/>
    <property type="match status" value="1"/>
</dbReference>
<protein>
    <recommendedName>
        <fullName evidence="2">DNA-directed DNA polymerase</fullName>
        <ecNumber evidence="2">2.7.7.7</ecNumber>
    </recommendedName>
</protein>
<gene>
    <name evidence="12" type="primary">polX</name>
    <name evidence="12" type="ORF">Q4T40_17895</name>
</gene>
<evidence type="ECO:0000256" key="5">
    <source>
        <dbReference type="ARBA" id="ARBA00022695"/>
    </source>
</evidence>
<proteinExistence type="predicted"/>
<dbReference type="Gene3D" id="3.30.210.10">
    <property type="entry name" value="DNA polymerase, thumb domain"/>
    <property type="match status" value="1"/>
</dbReference>
<dbReference type="Gene3D" id="1.10.150.20">
    <property type="entry name" value="5' to 3' exonuclease, C-terminal subdomain"/>
    <property type="match status" value="1"/>
</dbReference>
<dbReference type="Gene3D" id="3.20.20.140">
    <property type="entry name" value="Metal-dependent hydrolases"/>
    <property type="match status" value="1"/>
</dbReference>
<dbReference type="GO" id="GO:0004527">
    <property type="term" value="F:exonuclease activity"/>
    <property type="evidence" value="ECO:0007669"/>
    <property type="project" value="UniProtKB-KW"/>
</dbReference>
<dbReference type="InterPro" id="IPR050243">
    <property type="entry name" value="PHP_phosphatase"/>
</dbReference>
<evidence type="ECO:0000259" key="11">
    <source>
        <dbReference type="SMART" id="SM00483"/>
    </source>
</evidence>
<dbReference type="InterPro" id="IPR047967">
    <property type="entry name" value="PolX_PHP"/>
</dbReference>
<keyword evidence="12" id="KW-0378">Hydrolase</keyword>
<comment type="catalytic activity">
    <reaction evidence="8">
        <text>DNA(n) + a 2'-deoxyribonucleoside 5'-triphosphate = DNA(n+1) + diphosphate</text>
        <dbReference type="Rhea" id="RHEA:22508"/>
        <dbReference type="Rhea" id="RHEA-COMP:17339"/>
        <dbReference type="Rhea" id="RHEA-COMP:17340"/>
        <dbReference type="ChEBI" id="CHEBI:33019"/>
        <dbReference type="ChEBI" id="CHEBI:61560"/>
        <dbReference type="ChEBI" id="CHEBI:173112"/>
        <dbReference type="EC" id="2.7.7.7"/>
    </reaction>
</comment>
<evidence type="ECO:0000259" key="10">
    <source>
        <dbReference type="SMART" id="SM00481"/>
    </source>
</evidence>